<reference evidence="2 4" key="2">
    <citation type="journal article" date="2017" name="Appl. Environ. Microbiol.">
        <title>Parallel evolution of two clades of a major Atlantic endemic Vibrio parahaemolyticus pathogen lineage by independent acquisition of related pathogenicity islands.</title>
        <authorList>
            <person name="Xu F."/>
            <person name="Gonzalez-Escalona N."/>
            <person name="Drees K.P."/>
            <person name="Sebra R.P."/>
            <person name="Cooper V.S."/>
            <person name="Jones S.H."/>
            <person name="Whistler C.A."/>
        </authorList>
    </citation>
    <scope>NUCLEOTIDE SEQUENCE [LARGE SCALE GENOMIC DNA]</scope>
    <source>
        <strain evidence="2 4">MAVP-3</strain>
    </source>
</reference>
<dbReference type="Proteomes" id="UP000191946">
    <property type="component" value="Unassembled WGS sequence"/>
</dbReference>
<evidence type="ECO:0000313" key="2">
    <source>
        <dbReference type="EMBL" id="OXE29761.1"/>
    </source>
</evidence>
<dbReference type="AlphaFoldDB" id="A0A072JGN6"/>
<dbReference type="EMBL" id="LHQV01000011">
    <property type="protein sequence ID" value="OQK00840.1"/>
    <property type="molecule type" value="Genomic_DNA"/>
</dbReference>
<evidence type="ECO:0000313" key="3">
    <source>
        <dbReference type="Proteomes" id="UP000191946"/>
    </source>
</evidence>
<reference evidence="1 3" key="1">
    <citation type="submission" date="2015-08" db="EMBL/GenBank/DDBJ databases">
        <title>Draft Genome Sequences of Vibrio parahaemolyticus Strains.</title>
        <authorList>
            <person name="Gonzalez-Escalona N."/>
            <person name="DePaola A."/>
        </authorList>
    </citation>
    <scope>NUCLEOTIDE SEQUENCE [LARGE SCALE GENOMIC DNA]</scope>
    <source>
        <strain evidence="1 3">CFSAN001621</strain>
    </source>
</reference>
<evidence type="ECO:0000313" key="4">
    <source>
        <dbReference type="Proteomes" id="UP000214596"/>
    </source>
</evidence>
<name>A0A072JGN6_VIBPH</name>
<accession>A0A072JGN6</accession>
<keyword evidence="3" id="KW-1185">Reference proteome</keyword>
<dbReference type="EMBL" id="NIXT01002920">
    <property type="protein sequence ID" value="OXE29761.1"/>
    <property type="molecule type" value="Genomic_DNA"/>
</dbReference>
<evidence type="ECO:0000313" key="1">
    <source>
        <dbReference type="EMBL" id="OQK00840.1"/>
    </source>
</evidence>
<gene>
    <name evidence="1" type="ORF">AKG60_08735</name>
    <name evidence="2" type="ORF">CA163_26950</name>
</gene>
<comment type="caution">
    <text evidence="2">The sequence shown here is derived from an EMBL/GenBank/DDBJ whole genome shotgun (WGS) entry which is preliminary data.</text>
</comment>
<dbReference type="Proteomes" id="UP000214596">
    <property type="component" value="Unassembled WGS sequence"/>
</dbReference>
<sequence length="59" mass="6700">MHLDLQSSGVCIDLSCKANKKDRSCRQIYIEHLLLVWSATMSQMVSKNDQIGDDLILSF</sequence>
<organism evidence="2 4">
    <name type="scientific">Vibrio parahaemolyticus</name>
    <dbReference type="NCBI Taxonomy" id="670"/>
    <lineage>
        <taxon>Bacteria</taxon>
        <taxon>Pseudomonadati</taxon>
        <taxon>Pseudomonadota</taxon>
        <taxon>Gammaproteobacteria</taxon>
        <taxon>Vibrionales</taxon>
        <taxon>Vibrionaceae</taxon>
        <taxon>Vibrio</taxon>
    </lineage>
</organism>
<proteinExistence type="predicted"/>
<protein>
    <submittedName>
        <fullName evidence="2">Uncharacterized protein</fullName>
    </submittedName>
</protein>